<dbReference type="PROSITE" id="PS50076">
    <property type="entry name" value="DNAJ_2"/>
    <property type="match status" value="1"/>
</dbReference>
<dbReference type="EMBL" id="JAGXFD010000001">
    <property type="protein sequence ID" value="MBZ9567027.1"/>
    <property type="molecule type" value="Genomic_DNA"/>
</dbReference>
<dbReference type="PRINTS" id="PR00625">
    <property type="entry name" value="JDOMAIN"/>
</dbReference>
<dbReference type="Proteomes" id="UP001319883">
    <property type="component" value="Unassembled WGS sequence"/>
</dbReference>
<keyword evidence="2" id="KW-1133">Transmembrane helix</keyword>
<feature type="domain" description="J" evidence="3">
    <location>
        <begin position="192"/>
        <end position="259"/>
    </location>
</feature>
<keyword evidence="5" id="KW-1185">Reference proteome</keyword>
<dbReference type="InterPro" id="IPR007791">
    <property type="entry name" value="DjlA_N"/>
</dbReference>
<accession>A0ABS7WWN7</accession>
<dbReference type="SUPFAM" id="SSF46565">
    <property type="entry name" value="Chaperone J-domain"/>
    <property type="match status" value="1"/>
</dbReference>
<keyword evidence="2" id="KW-0812">Transmembrane</keyword>
<dbReference type="RefSeq" id="WP_224420417.1">
    <property type="nucleotide sequence ID" value="NZ_JAGXFD010000001.1"/>
</dbReference>
<evidence type="ECO:0000256" key="2">
    <source>
        <dbReference type="SAM" id="Phobius"/>
    </source>
</evidence>
<comment type="caution">
    <text evidence="4">The sequence shown here is derived from an EMBL/GenBank/DDBJ whole genome shotgun (WGS) entry which is preliminary data.</text>
</comment>
<dbReference type="InterPro" id="IPR029024">
    <property type="entry name" value="TerB-like"/>
</dbReference>
<name>A0ABS7WWN7_9GAMM</name>
<keyword evidence="1" id="KW-0143">Chaperone</keyword>
<sequence length="259" mass="28133">MLTVILIGALLGLWIGGPLGLLIGGGIGYWIARRWRRSALGRLASARAQFLESTFAVMGCLCKADGRVSEDELEASRRIWDQLRLDEGQRARARADFNRGKAADFDLDAELARLRPIVGQQSALRQVFLQIQLAAIAADGRLDPAEHEMLVRVARGLGCSESEVAQIEAMLRGATAGDAGQGGAPSAQALEDAYRVLGVEPGASDSEIKRAYRKLMSENHPDKLAAKGLPESMREMAEKRTREITHAYDLIKQARAEAA</sequence>
<reference evidence="4 5" key="1">
    <citation type="submission" date="2021-05" db="EMBL/GenBank/DDBJ databases">
        <title>Petroleum and Energy Research Collection (APPE): ex situ preservation of microbial diversity associated with the oil industry and exploitation of its biotechnological potential.</title>
        <authorList>
            <person name="Paixao C.T.M."/>
            <person name="Gomes M.B."/>
            <person name="Oliveira V.M."/>
        </authorList>
    </citation>
    <scope>NUCLEOTIDE SEQUENCE [LARGE SCALE GENOMIC DNA]</scope>
    <source>
        <strain evidence="4 5">LIT2</strain>
    </source>
</reference>
<dbReference type="InterPro" id="IPR036869">
    <property type="entry name" value="J_dom_sf"/>
</dbReference>
<feature type="transmembrane region" description="Helical" evidence="2">
    <location>
        <begin position="6"/>
        <end position="32"/>
    </location>
</feature>
<evidence type="ECO:0000313" key="4">
    <source>
        <dbReference type="EMBL" id="MBZ9567027.1"/>
    </source>
</evidence>
<protein>
    <submittedName>
        <fullName evidence="4">Co-chaperone DjlA</fullName>
    </submittedName>
</protein>
<dbReference type="Gene3D" id="1.10.287.110">
    <property type="entry name" value="DnaJ domain"/>
    <property type="match status" value="1"/>
</dbReference>
<dbReference type="Pfam" id="PF00226">
    <property type="entry name" value="DnaJ"/>
    <property type="match status" value="1"/>
</dbReference>
<gene>
    <name evidence="4" type="primary">djlA</name>
    <name evidence="4" type="ORF">KGQ91_04900</name>
</gene>
<evidence type="ECO:0000259" key="3">
    <source>
        <dbReference type="PROSITE" id="PS50076"/>
    </source>
</evidence>
<organism evidence="4 5">
    <name type="scientific">Modicisalibacter tunisiensis</name>
    <dbReference type="NCBI Taxonomy" id="390637"/>
    <lineage>
        <taxon>Bacteria</taxon>
        <taxon>Pseudomonadati</taxon>
        <taxon>Pseudomonadota</taxon>
        <taxon>Gammaproteobacteria</taxon>
        <taxon>Oceanospirillales</taxon>
        <taxon>Halomonadaceae</taxon>
        <taxon>Modicisalibacter</taxon>
    </lineage>
</organism>
<dbReference type="InterPro" id="IPR001623">
    <property type="entry name" value="DnaJ_domain"/>
</dbReference>
<keyword evidence="2" id="KW-0472">Membrane</keyword>
<dbReference type="CDD" id="cd07316">
    <property type="entry name" value="terB_like_DjlA"/>
    <property type="match status" value="1"/>
</dbReference>
<evidence type="ECO:0000256" key="1">
    <source>
        <dbReference type="ARBA" id="ARBA00023186"/>
    </source>
</evidence>
<dbReference type="SMART" id="SM00271">
    <property type="entry name" value="DnaJ"/>
    <property type="match status" value="1"/>
</dbReference>
<dbReference type="NCBIfam" id="NF006948">
    <property type="entry name" value="PRK09430.1"/>
    <property type="match status" value="1"/>
</dbReference>
<dbReference type="SUPFAM" id="SSF158682">
    <property type="entry name" value="TerB-like"/>
    <property type="match status" value="1"/>
</dbReference>
<dbReference type="Gene3D" id="1.10.3680.10">
    <property type="entry name" value="TerB-like"/>
    <property type="match status" value="1"/>
</dbReference>
<dbReference type="Pfam" id="PF05099">
    <property type="entry name" value="TerB"/>
    <property type="match status" value="1"/>
</dbReference>
<proteinExistence type="predicted"/>
<dbReference type="PANTHER" id="PTHR24074">
    <property type="entry name" value="CO-CHAPERONE PROTEIN DJLA"/>
    <property type="match status" value="1"/>
</dbReference>
<evidence type="ECO:0000313" key="5">
    <source>
        <dbReference type="Proteomes" id="UP001319883"/>
    </source>
</evidence>
<dbReference type="CDD" id="cd06257">
    <property type="entry name" value="DnaJ"/>
    <property type="match status" value="1"/>
</dbReference>
<dbReference type="InterPro" id="IPR050817">
    <property type="entry name" value="DjlA_DnaK_co-chaperone"/>
</dbReference>